<dbReference type="PANTHER" id="PTHR32096:SF19">
    <property type="entry name" value="OS01G0750100 PROTEIN"/>
    <property type="match status" value="1"/>
</dbReference>
<feature type="compositionally biased region" description="Pro residues" evidence="6">
    <location>
        <begin position="99"/>
        <end position="112"/>
    </location>
</feature>
<dbReference type="GO" id="GO:0003700">
    <property type="term" value="F:DNA-binding transcription factor activity"/>
    <property type="evidence" value="ECO:0007669"/>
    <property type="project" value="InterPro"/>
</dbReference>
<dbReference type="Gene3D" id="2.20.25.80">
    <property type="entry name" value="WRKY domain"/>
    <property type="match status" value="1"/>
</dbReference>
<dbReference type="EMBL" id="LR862143">
    <property type="protein sequence ID" value="CAD1824104.1"/>
    <property type="molecule type" value="Genomic_DNA"/>
</dbReference>
<organism evidence="8">
    <name type="scientific">Ananas comosus var. bracteatus</name>
    <name type="common">red pineapple</name>
    <dbReference type="NCBI Taxonomy" id="296719"/>
    <lineage>
        <taxon>Eukaryota</taxon>
        <taxon>Viridiplantae</taxon>
        <taxon>Streptophyta</taxon>
        <taxon>Embryophyta</taxon>
        <taxon>Tracheophyta</taxon>
        <taxon>Spermatophyta</taxon>
        <taxon>Magnoliopsida</taxon>
        <taxon>Liliopsida</taxon>
        <taxon>Poales</taxon>
        <taxon>Bromeliaceae</taxon>
        <taxon>Bromelioideae</taxon>
        <taxon>Ananas</taxon>
    </lineage>
</organism>
<evidence type="ECO:0000256" key="5">
    <source>
        <dbReference type="ARBA" id="ARBA00023242"/>
    </source>
</evidence>
<dbReference type="InterPro" id="IPR036576">
    <property type="entry name" value="WRKY_dom_sf"/>
</dbReference>
<accession>A0A6V7P0N5</accession>
<dbReference type="SUPFAM" id="SSF118290">
    <property type="entry name" value="WRKY DNA-binding domain"/>
    <property type="match status" value="1"/>
</dbReference>
<dbReference type="PROSITE" id="PS50811">
    <property type="entry name" value="WRKY"/>
    <property type="match status" value="1"/>
</dbReference>
<feature type="region of interest" description="Disordered" evidence="6">
    <location>
        <begin position="83"/>
        <end position="226"/>
    </location>
</feature>
<evidence type="ECO:0000259" key="7">
    <source>
        <dbReference type="PROSITE" id="PS50811"/>
    </source>
</evidence>
<name>A0A6V7P0N5_ANACO</name>
<dbReference type="Pfam" id="PF03106">
    <property type="entry name" value="WRKY"/>
    <property type="match status" value="1"/>
</dbReference>
<dbReference type="InterPro" id="IPR003657">
    <property type="entry name" value="WRKY_dom"/>
</dbReference>
<dbReference type="AlphaFoldDB" id="A0A6V7P0N5"/>
<evidence type="ECO:0000256" key="6">
    <source>
        <dbReference type="SAM" id="MobiDB-lite"/>
    </source>
</evidence>
<feature type="domain" description="WRKY" evidence="7">
    <location>
        <begin position="140"/>
        <end position="206"/>
    </location>
</feature>
<dbReference type="FunFam" id="2.20.25.80:FF:000004">
    <property type="entry name" value="WRKY transcription factor 65"/>
    <property type="match status" value="1"/>
</dbReference>
<gene>
    <name evidence="8" type="ORF">CB5_LOCUS7315</name>
</gene>
<keyword evidence="4" id="KW-0804">Transcription</keyword>
<dbReference type="SMART" id="SM00774">
    <property type="entry name" value="WRKY"/>
    <property type="match status" value="1"/>
</dbReference>
<feature type="region of interest" description="Disordered" evidence="6">
    <location>
        <begin position="294"/>
        <end position="314"/>
    </location>
</feature>
<evidence type="ECO:0000313" key="8">
    <source>
        <dbReference type="EMBL" id="CAD1824104.1"/>
    </source>
</evidence>
<evidence type="ECO:0000256" key="1">
    <source>
        <dbReference type="ARBA" id="ARBA00004123"/>
    </source>
</evidence>
<comment type="subcellular location">
    <subcellularLocation>
        <location evidence="1">Nucleus</location>
    </subcellularLocation>
</comment>
<protein>
    <recommendedName>
        <fullName evidence="7">WRKY domain-containing protein</fullName>
    </recommendedName>
</protein>
<evidence type="ECO:0000256" key="4">
    <source>
        <dbReference type="ARBA" id="ARBA00023163"/>
    </source>
</evidence>
<dbReference type="GO" id="GO:0000976">
    <property type="term" value="F:transcription cis-regulatory region binding"/>
    <property type="evidence" value="ECO:0007669"/>
    <property type="project" value="TreeGrafter"/>
</dbReference>
<keyword evidence="2" id="KW-0805">Transcription regulation</keyword>
<dbReference type="GO" id="GO:0005634">
    <property type="term" value="C:nucleus"/>
    <property type="evidence" value="ECO:0007669"/>
    <property type="project" value="UniProtKB-SubCell"/>
</dbReference>
<keyword evidence="5" id="KW-0539">Nucleus</keyword>
<evidence type="ECO:0000256" key="2">
    <source>
        <dbReference type="ARBA" id="ARBA00023015"/>
    </source>
</evidence>
<dbReference type="InterPro" id="IPR044810">
    <property type="entry name" value="WRKY_plant"/>
</dbReference>
<proteinExistence type="predicted"/>
<sequence>MQAKASFDSAGDVDFGAKERDFAGIRREVWIDHNSQVAGEGARSLDGAHLGIQILLGAPSRGNRRPGFDLIAAAAAAAAWTATTTAATPPTTPRSRHPPVNPTHFSPPPPPTKRSRRSVQKRVVSVPIAEADPSRGKGAGESGPPSDPWAWRKYGQKPIKGSPYPRGYYRCSSSKGCPARKQVERSRVDPTTLVVTYSFDHNHPGPGRAGRTEEEEEEEEVGARGRFGDLMIGAEFEWRAEEEEEAAVLLYGPMYGAALLPEERGDSGRRAEEEDALFAGLGELPECAVVFRHRRGFGPEPEPEPQPERSRGDR</sequence>
<reference evidence="8" key="1">
    <citation type="submission" date="2020-07" db="EMBL/GenBank/DDBJ databases">
        <authorList>
            <person name="Lin J."/>
        </authorList>
    </citation>
    <scope>NUCLEOTIDE SEQUENCE</scope>
</reference>
<keyword evidence="3" id="KW-0238">DNA-binding</keyword>
<dbReference type="PANTHER" id="PTHR32096">
    <property type="entry name" value="WRKY TRANSCRIPTION FACTOR 30-RELATED-RELATED"/>
    <property type="match status" value="1"/>
</dbReference>
<evidence type="ECO:0000256" key="3">
    <source>
        <dbReference type="ARBA" id="ARBA00023125"/>
    </source>
</evidence>